<dbReference type="GO" id="GO:0003677">
    <property type="term" value="F:DNA binding"/>
    <property type="evidence" value="ECO:0007669"/>
    <property type="project" value="InterPro"/>
</dbReference>
<dbReference type="InterPro" id="IPR007159">
    <property type="entry name" value="SpoVT-AbrB_dom"/>
</dbReference>
<proteinExistence type="predicted"/>
<feature type="domain" description="SpoVT-AbrB" evidence="1">
    <location>
        <begin position="15"/>
        <end position="61"/>
    </location>
</feature>
<dbReference type="InterPro" id="IPR038078">
    <property type="entry name" value="PhoU-like_sf"/>
</dbReference>
<dbReference type="HOGENOM" id="CLU_069302_1_0_2"/>
<protein>
    <submittedName>
        <fullName evidence="2">Phosphate uptake regulator, PhoU</fullName>
    </submittedName>
</protein>
<dbReference type="STRING" id="368408.Tpen_1069"/>
<dbReference type="eggNOG" id="arCOG00318">
    <property type="taxonomic scope" value="Archaea"/>
</dbReference>
<keyword evidence="3" id="KW-1185">Reference proteome</keyword>
<dbReference type="SUPFAM" id="SSF109755">
    <property type="entry name" value="PhoU-like"/>
    <property type="match status" value="1"/>
</dbReference>
<dbReference type="KEGG" id="tpe:Tpen_1069"/>
<dbReference type="InterPro" id="IPR026022">
    <property type="entry name" value="PhoU_dom"/>
</dbReference>
<evidence type="ECO:0000259" key="1">
    <source>
        <dbReference type="SMART" id="SM00966"/>
    </source>
</evidence>
<dbReference type="EnsemblBacteria" id="ABL78468">
    <property type="protein sequence ID" value="ABL78468"/>
    <property type="gene ID" value="Tpen_1069"/>
</dbReference>
<dbReference type="GO" id="GO:0030643">
    <property type="term" value="P:intracellular phosphate ion homeostasis"/>
    <property type="evidence" value="ECO:0007669"/>
    <property type="project" value="InterPro"/>
</dbReference>
<reference evidence="3" key="1">
    <citation type="journal article" date="2008" name="J. Bacteriol.">
        <title>Genome sequence of Thermofilum pendens reveals an exceptional loss of biosynthetic pathways without genome reduction.</title>
        <authorList>
            <person name="Anderson I."/>
            <person name="Rodriguez J."/>
            <person name="Susanti D."/>
            <person name="Porat I."/>
            <person name="Reich C."/>
            <person name="Ulrich L.E."/>
            <person name="Elkins J.G."/>
            <person name="Mavromatis K."/>
            <person name="Lykidis A."/>
            <person name="Kim E."/>
            <person name="Thompson L.S."/>
            <person name="Nolan M."/>
            <person name="Land M."/>
            <person name="Copeland A."/>
            <person name="Lapidus A."/>
            <person name="Lucas S."/>
            <person name="Detter C."/>
            <person name="Zhulin I.B."/>
            <person name="Olsen G.J."/>
            <person name="Whitman W."/>
            <person name="Mukhopadhyay B."/>
            <person name="Bristow J."/>
            <person name="Kyrpides N."/>
        </authorList>
    </citation>
    <scope>NUCLEOTIDE SEQUENCE [LARGE SCALE GENOMIC DNA]</scope>
    <source>
        <strain evidence="3">DSM 2475 / Hrk 5</strain>
    </source>
</reference>
<gene>
    <name evidence="2" type="ordered locus">Tpen_1069</name>
</gene>
<dbReference type="GO" id="GO:0045936">
    <property type="term" value="P:negative regulation of phosphate metabolic process"/>
    <property type="evidence" value="ECO:0007669"/>
    <property type="project" value="InterPro"/>
</dbReference>
<dbReference type="Pfam" id="PF01895">
    <property type="entry name" value="PhoU"/>
    <property type="match status" value="2"/>
</dbReference>
<dbReference type="Proteomes" id="UP000000641">
    <property type="component" value="Chromosome"/>
</dbReference>
<evidence type="ECO:0000313" key="2">
    <source>
        <dbReference type="EMBL" id="ABL78468.1"/>
    </source>
</evidence>
<dbReference type="EMBL" id="CP000505">
    <property type="protein sequence ID" value="ABL78468.1"/>
    <property type="molecule type" value="Genomic_DNA"/>
</dbReference>
<dbReference type="SMART" id="SM00966">
    <property type="entry name" value="SpoVT_AbrB"/>
    <property type="match status" value="1"/>
</dbReference>
<dbReference type="AlphaFoldDB" id="A1RZ38"/>
<dbReference type="InterPro" id="IPR028366">
    <property type="entry name" value="PhoU"/>
</dbReference>
<evidence type="ECO:0000313" key="3">
    <source>
        <dbReference type="Proteomes" id="UP000000641"/>
    </source>
</evidence>
<accession>A1RZ38</accession>
<name>A1RZ38_THEPD</name>
<organism evidence="2 3">
    <name type="scientific">Thermofilum pendens (strain DSM 2475 / Hrk 5)</name>
    <dbReference type="NCBI Taxonomy" id="368408"/>
    <lineage>
        <taxon>Archaea</taxon>
        <taxon>Thermoproteota</taxon>
        <taxon>Thermoprotei</taxon>
        <taxon>Thermofilales</taxon>
        <taxon>Thermofilaceae</taxon>
        <taxon>Thermofilum</taxon>
    </lineage>
</organism>
<sequence>MREMTSNKVVRRVQLTGGSTFIVSIPKEWAEKLSIGKGSLLVLSLENDGSIRIVPSLKRPEALSSAEVSVREDTTRGAALREVMSKYLMGYKMIRVVFERDDPEFRHVLKDTIARKLIGVEILHEDSREVVLQVLVNVEDLPVSTIITKMRDAVTGMLEDVKAALGGGDVEKIASEIVSRDDIVDKLYLYGLRQLHAALRGYVGLEEIGLRKVEEVLPHGMVLKNIERIADHAASIAQALPHVREAEKIKNPISTLSDKVSEFFTASVHVFLDRDKTTANRLLDVDAEKLKALERKVFDELARRIPEEILAVRLMVGSYRRIFDYSTDILEATIDLHDIT</sequence>
<dbReference type="Pfam" id="PF04014">
    <property type="entry name" value="MazE_antitoxin"/>
    <property type="match status" value="1"/>
</dbReference>
<dbReference type="PANTHER" id="PTHR42930:SF2">
    <property type="entry name" value="PHOU DOMAIN-CONTAINING PROTEIN"/>
    <property type="match status" value="1"/>
</dbReference>
<dbReference type="PANTHER" id="PTHR42930">
    <property type="entry name" value="PHOSPHATE-SPECIFIC TRANSPORT SYSTEM ACCESSORY PROTEIN PHOU"/>
    <property type="match status" value="1"/>
</dbReference>
<dbReference type="Gene3D" id="1.20.58.220">
    <property type="entry name" value="Phosphate transport system protein phou homolog 2, domain 2"/>
    <property type="match status" value="2"/>
</dbReference>